<evidence type="ECO:0000313" key="2">
    <source>
        <dbReference type="EMBL" id="KOB77764.1"/>
    </source>
</evidence>
<protein>
    <submittedName>
        <fullName evidence="2">Uncharacterized protein</fullName>
    </submittedName>
</protein>
<feature type="compositionally biased region" description="Basic and acidic residues" evidence="1">
    <location>
        <begin position="46"/>
        <end position="58"/>
    </location>
</feature>
<proteinExistence type="predicted"/>
<keyword evidence="3" id="KW-1185">Reference proteome</keyword>
<feature type="region of interest" description="Disordered" evidence="1">
    <location>
        <begin position="34"/>
        <end position="109"/>
    </location>
</feature>
<dbReference type="AlphaFoldDB" id="A0A0L7LQT6"/>
<sequence length="279" mass="30776">MKRFKYWRKRTRKPNGRFLRLLWRRRRIMKLKAPRLIQAQRRKRSSFGEEEKRDKKSDSVSTCTEPVTETQGQDDKRSDKACVEEPSADEDLATKSATCNKDDEEDIDENELSRIKEFLEESAQSRESGVFMSKAPKTSIRTCISLAGPAEINMNAIAEANAGSAESSAAEEKSAAEAPAPGPGPDPPESKEGIELSVFQVADKESVSFAKNTVSMSWCVCKNTVRMSWCVCKITVSMSSAAEEKSAAEAPAPGPGPDPPESKEGIELSVYQVAVQSFK</sequence>
<organism evidence="2 3">
    <name type="scientific">Operophtera brumata</name>
    <name type="common">Winter moth</name>
    <name type="synonym">Phalaena brumata</name>
    <dbReference type="NCBI Taxonomy" id="104452"/>
    <lineage>
        <taxon>Eukaryota</taxon>
        <taxon>Metazoa</taxon>
        <taxon>Ecdysozoa</taxon>
        <taxon>Arthropoda</taxon>
        <taxon>Hexapoda</taxon>
        <taxon>Insecta</taxon>
        <taxon>Pterygota</taxon>
        <taxon>Neoptera</taxon>
        <taxon>Endopterygota</taxon>
        <taxon>Lepidoptera</taxon>
        <taxon>Glossata</taxon>
        <taxon>Ditrysia</taxon>
        <taxon>Geometroidea</taxon>
        <taxon>Geometridae</taxon>
        <taxon>Larentiinae</taxon>
        <taxon>Operophtera</taxon>
    </lineage>
</organism>
<dbReference type="Proteomes" id="UP000037510">
    <property type="component" value="Unassembled WGS sequence"/>
</dbReference>
<gene>
    <name evidence="2" type="ORF">OBRU01_03494</name>
</gene>
<reference evidence="2 3" key="1">
    <citation type="journal article" date="2015" name="Genome Biol. Evol.">
        <title>The genome of winter moth (Operophtera brumata) provides a genomic perspective on sexual dimorphism and phenology.</title>
        <authorList>
            <person name="Derks M.F."/>
            <person name="Smit S."/>
            <person name="Salis L."/>
            <person name="Schijlen E."/>
            <person name="Bossers A."/>
            <person name="Mateman C."/>
            <person name="Pijl A.S."/>
            <person name="de Ridder D."/>
            <person name="Groenen M.A."/>
            <person name="Visser M.E."/>
            <person name="Megens H.J."/>
        </authorList>
    </citation>
    <scope>NUCLEOTIDE SEQUENCE [LARGE SCALE GENOMIC DNA]</scope>
    <source>
        <strain evidence="2">WM2013NL</strain>
        <tissue evidence="2">Head and thorax</tissue>
    </source>
</reference>
<feature type="compositionally biased region" description="Basic and acidic residues" evidence="1">
    <location>
        <begin position="73"/>
        <end position="83"/>
    </location>
</feature>
<comment type="caution">
    <text evidence="2">The sequence shown here is derived from an EMBL/GenBank/DDBJ whole genome shotgun (WGS) entry which is preliminary data.</text>
</comment>
<accession>A0A0L7LQT6</accession>
<dbReference type="EMBL" id="JTDY01000310">
    <property type="protein sequence ID" value="KOB77764.1"/>
    <property type="molecule type" value="Genomic_DNA"/>
</dbReference>
<evidence type="ECO:0000256" key="1">
    <source>
        <dbReference type="SAM" id="MobiDB-lite"/>
    </source>
</evidence>
<feature type="compositionally biased region" description="Polar residues" evidence="1">
    <location>
        <begin position="59"/>
        <end position="71"/>
    </location>
</feature>
<name>A0A0L7LQT6_OPEBR</name>
<evidence type="ECO:0000313" key="3">
    <source>
        <dbReference type="Proteomes" id="UP000037510"/>
    </source>
</evidence>
<feature type="region of interest" description="Disordered" evidence="1">
    <location>
        <begin position="242"/>
        <end position="266"/>
    </location>
</feature>
<feature type="region of interest" description="Disordered" evidence="1">
    <location>
        <begin position="163"/>
        <end position="192"/>
    </location>
</feature>